<dbReference type="NCBIfam" id="TIGR03344">
    <property type="entry name" value="VI_effect_Hcp1"/>
    <property type="match status" value="1"/>
</dbReference>
<dbReference type="SUPFAM" id="SSF141452">
    <property type="entry name" value="Hcp1-like"/>
    <property type="match status" value="1"/>
</dbReference>
<evidence type="ECO:0000313" key="1">
    <source>
        <dbReference type="EMBL" id="AUX24139.1"/>
    </source>
</evidence>
<organism evidence="1 2">
    <name type="scientific">Sorangium cellulosum</name>
    <name type="common">Polyangium cellulosum</name>
    <dbReference type="NCBI Taxonomy" id="56"/>
    <lineage>
        <taxon>Bacteria</taxon>
        <taxon>Pseudomonadati</taxon>
        <taxon>Myxococcota</taxon>
        <taxon>Polyangia</taxon>
        <taxon>Polyangiales</taxon>
        <taxon>Polyangiaceae</taxon>
        <taxon>Sorangium</taxon>
    </lineage>
</organism>
<evidence type="ECO:0000313" key="2">
    <source>
        <dbReference type="Proteomes" id="UP000295781"/>
    </source>
</evidence>
<dbReference type="EMBL" id="CP012670">
    <property type="protein sequence ID" value="AUX24139.1"/>
    <property type="molecule type" value="Genomic_DNA"/>
</dbReference>
<reference evidence="1 2" key="1">
    <citation type="submission" date="2015-09" db="EMBL/GenBank/DDBJ databases">
        <title>Sorangium comparison.</title>
        <authorList>
            <person name="Zaburannyi N."/>
            <person name="Bunk B."/>
            <person name="Overmann J."/>
            <person name="Mueller R."/>
        </authorList>
    </citation>
    <scope>NUCLEOTIDE SEQUENCE [LARGE SCALE GENOMIC DNA]</scope>
    <source>
        <strain evidence="1 2">So ceGT47</strain>
    </source>
</reference>
<sequence length="170" mass="18923">MALQAYLKLKGVTQGAIEGSITQKGREKSIGIIEVKHSIVSPRDPATGLPSGKRQHKPFVVTKELDKSTPLLYNALVNNESIPEWELKFFTPGAAASKNIGKEQNHYTVKLINATVASIDFFMDNTRRPPEGKDVPEYEKVAFTYQKIVWSYDDGDGARQADDDWETPNA</sequence>
<dbReference type="InterPro" id="IPR036624">
    <property type="entry name" value="Hcp1-lik_sf"/>
</dbReference>
<name>A0A4P2Q493_SORCE</name>
<dbReference type="InterPro" id="IPR052947">
    <property type="entry name" value="T6SS_Hcp1_domain"/>
</dbReference>
<dbReference type="PANTHER" id="PTHR34319">
    <property type="entry name" value="MAJOR EXPORTED PROTEIN"/>
    <property type="match status" value="1"/>
</dbReference>
<dbReference type="Pfam" id="PF05638">
    <property type="entry name" value="T6SS_HCP"/>
    <property type="match status" value="1"/>
</dbReference>
<protein>
    <submittedName>
        <fullName evidence="1">Uncharacterized protein</fullName>
    </submittedName>
</protein>
<gene>
    <name evidence="1" type="ORF">SOCEGT47_046750</name>
</gene>
<dbReference type="OrthoDB" id="119701at2"/>
<accession>A0A4P2Q493</accession>
<dbReference type="RefSeq" id="WP_129349816.1">
    <property type="nucleotide sequence ID" value="NZ_CP012670.1"/>
</dbReference>
<dbReference type="Proteomes" id="UP000295781">
    <property type="component" value="Chromosome"/>
</dbReference>
<dbReference type="AlphaFoldDB" id="A0A4P2Q493"/>
<proteinExistence type="predicted"/>
<dbReference type="Gene3D" id="2.30.110.20">
    <property type="entry name" value="Hcp1-like"/>
    <property type="match status" value="1"/>
</dbReference>
<dbReference type="InterPro" id="IPR008514">
    <property type="entry name" value="T6SS_Hcp"/>
</dbReference>
<dbReference type="PANTHER" id="PTHR34319:SF6">
    <property type="entry name" value="MAJOR EXPORTED PROTEIN"/>
    <property type="match status" value="1"/>
</dbReference>